<protein>
    <submittedName>
        <fullName evidence="3">17878_t:CDS:1</fullName>
    </submittedName>
</protein>
<feature type="region of interest" description="Disordered" evidence="2">
    <location>
        <begin position="113"/>
        <end position="141"/>
    </location>
</feature>
<organism evidence="3 4">
    <name type="scientific">Funneliformis caledonium</name>
    <dbReference type="NCBI Taxonomy" id="1117310"/>
    <lineage>
        <taxon>Eukaryota</taxon>
        <taxon>Fungi</taxon>
        <taxon>Fungi incertae sedis</taxon>
        <taxon>Mucoromycota</taxon>
        <taxon>Glomeromycotina</taxon>
        <taxon>Glomeromycetes</taxon>
        <taxon>Glomerales</taxon>
        <taxon>Glomeraceae</taxon>
        <taxon>Funneliformis</taxon>
    </lineage>
</organism>
<reference evidence="3" key="1">
    <citation type="submission" date="2021-06" db="EMBL/GenBank/DDBJ databases">
        <authorList>
            <person name="Kallberg Y."/>
            <person name="Tangrot J."/>
            <person name="Rosling A."/>
        </authorList>
    </citation>
    <scope>NUCLEOTIDE SEQUENCE</scope>
    <source>
        <strain evidence="3">UK204</strain>
    </source>
</reference>
<feature type="coiled-coil region" evidence="1">
    <location>
        <begin position="29"/>
        <end position="81"/>
    </location>
</feature>
<dbReference type="EMBL" id="CAJVPQ010003036">
    <property type="protein sequence ID" value="CAG8616172.1"/>
    <property type="molecule type" value="Genomic_DNA"/>
</dbReference>
<evidence type="ECO:0000313" key="4">
    <source>
        <dbReference type="Proteomes" id="UP000789570"/>
    </source>
</evidence>
<comment type="caution">
    <text evidence="3">The sequence shown here is derived from an EMBL/GenBank/DDBJ whole genome shotgun (WGS) entry which is preliminary data.</text>
</comment>
<accession>A0A9N9CY04</accession>
<evidence type="ECO:0000256" key="1">
    <source>
        <dbReference type="SAM" id="Coils"/>
    </source>
</evidence>
<gene>
    <name evidence="3" type="ORF">FCALED_LOCUS9318</name>
</gene>
<sequence>MPPKQINHRNHYWLHAEPLKRQTFEDFINNNYNNKVKEYKVEFDNIKELGNRLEEFFNNEIKNLNLRVGNLEKEVKVIKDISFEHTKQISNNSAAIFQINKVVGQIQNQISRPSSPKLLSSKLPPQKISSQKTPQKNQDKKFNLERLDEDYIFDNE</sequence>
<keyword evidence="1" id="KW-0175">Coiled coil</keyword>
<evidence type="ECO:0000313" key="3">
    <source>
        <dbReference type="EMBL" id="CAG8616172.1"/>
    </source>
</evidence>
<name>A0A9N9CY04_9GLOM</name>
<keyword evidence="4" id="KW-1185">Reference proteome</keyword>
<feature type="compositionally biased region" description="Low complexity" evidence="2">
    <location>
        <begin position="113"/>
        <end position="132"/>
    </location>
</feature>
<evidence type="ECO:0000256" key="2">
    <source>
        <dbReference type="SAM" id="MobiDB-lite"/>
    </source>
</evidence>
<proteinExistence type="predicted"/>
<dbReference type="AlphaFoldDB" id="A0A9N9CY04"/>
<dbReference type="Proteomes" id="UP000789570">
    <property type="component" value="Unassembled WGS sequence"/>
</dbReference>